<evidence type="ECO:0000256" key="9">
    <source>
        <dbReference type="ARBA" id="ARBA00023136"/>
    </source>
</evidence>
<dbReference type="STRING" id="4097.A0A1S4DHU7"/>
<keyword evidence="5" id="KW-0808">Transferase</keyword>
<dbReference type="InterPro" id="IPR019378">
    <property type="entry name" value="GDP-Fuc_O-FucTrfase"/>
</dbReference>
<dbReference type="PaxDb" id="4097-A0A1S4DHU7"/>
<evidence type="ECO:0000313" key="14">
    <source>
        <dbReference type="RefSeq" id="XP_016512950.1"/>
    </source>
</evidence>
<comment type="pathway">
    <text evidence="2">Glycan metabolism.</text>
</comment>
<dbReference type="RefSeq" id="XP_016512950.1">
    <property type="nucleotide sequence ID" value="XM_016657464.1"/>
</dbReference>
<comment type="subcellular location">
    <subcellularLocation>
        <location evidence="1">Membrane</location>
        <topology evidence="1">Single-pass type II membrane protein</topology>
    </subcellularLocation>
</comment>
<gene>
    <name evidence="14" type="primary">LOC107829991</name>
</gene>
<accession>A0A1S4DHU7</accession>
<keyword evidence="8" id="KW-1133">Transmembrane helix</keyword>
<evidence type="ECO:0000256" key="10">
    <source>
        <dbReference type="ARBA" id="ARBA00023180"/>
    </source>
</evidence>
<evidence type="ECO:0000256" key="7">
    <source>
        <dbReference type="ARBA" id="ARBA00022968"/>
    </source>
</evidence>
<name>A0A1S4DHU7_TOBAC</name>
<evidence type="ECO:0000256" key="3">
    <source>
        <dbReference type="ARBA" id="ARBA00007737"/>
    </source>
</evidence>
<dbReference type="GO" id="GO:0016020">
    <property type="term" value="C:membrane"/>
    <property type="evidence" value="ECO:0007669"/>
    <property type="project" value="UniProtKB-SubCell"/>
</dbReference>
<evidence type="ECO:0000256" key="11">
    <source>
        <dbReference type="ARBA" id="ARBA00023253"/>
    </source>
</evidence>
<evidence type="ECO:0000256" key="8">
    <source>
        <dbReference type="ARBA" id="ARBA00022989"/>
    </source>
</evidence>
<keyword evidence="6" id="KW-0812">Transmembrane</keyword>
<dbReference type="GO" id="GO:0006004">
    <property type="term" value="P:fucose metabolic process"/>
    <property type="evidence" value="ECO:0007669"/>
    <property type="project" value="UniProtKB-KW"/>
</dbReference>
<evidence type="ECO:0000256" key="6">
    <source>
        <dbReference type="ARBA" id="ARBA00022692"/>
    </source>
</evidence>
<proteinExistence type="inferred from homology"/>
<dbReference type="PANTHER" id="PTHR31741">
    <property type="entry name" value="OS02G0726500 PROTEIN-RELATED"/>
    <property type="match status" value="1"/>
</dbReference>
<dbReference type="KEGG" id="nta:107829991"/>
<evidence type="ECO:0000256" key="1">
    <source>
        <dbReference type="ARBA" id="ARBA00004606"/>
    </source>
</evidence>
<keyword evidence="10" id="KW-0325">Glycoprotein</keyword>
<organism evidence="14">
    <name type="scientific">Nicotiana tabacum</name>
    <name type="common">Common tobacco</name>
    <dbReference type="NCBI Taxonomy" id="4097"/>
    <lineage>
        <taxon>Eukaryota</taxon>
        <taxon>Viridiplantae</taxon>
        <taxon>Streptophyta</taxon>
        <taxon>Embryophyta</taxon>
        <taxon>Tracheophyta</taxon>
        <taxon>Spermatophyta</taxon>
        <taxon>Magnoliopsida</taxon>
        <taxon>eudicotyledons</taxon>
        <taxon>Gunneridae</taxon>
        <taxon>Pentapetalae</taxon>
        <taxon>asterids</taxon>
        <taxon>lamiids</taxon>
        <taxon>Solanales</taxon>
        <taxon>Solanaceae</taxon>
        <taxon>Nicotianoideae</taxon>
        <taxon>Nicotianeae</taxon>
        <taxon>Nicotiana</taxon>
    </lineage>
</organism>
<evidence type="ECO:0000256" key="12">
    <source>
        <dbReference type="ARBA" id="ARBA00023277"/>
    </source>
</evidence>
<dbReference type="Pfam" id="PF10250">
    <property type="entry name" value="O-FucT"/>
    <property type="match status" value="1"/>
</dbReference>
<keyword evidence="4" id="KW-0328">Glycosyltransferase</keyword>
<comment type="similarity">
    <text evidence="3">Belongs to the glycosyltransferase GT106 family.</text>
</comment>
<dbReference type="OMA" id="NAHADRM"/>
<evidence type="ECO:0000256" key="4">
    <source>
        <dbReference type="ARBA" id="ARBA00022676"/>
    </source>
</evidence>
<keyword evidence="11" id="KW-0294">Fucose metabolism</keyword>
<dbReference type="GO" id="GO:0016757">
    <property type="term" value="F:glycosyltransferase activity"/>
    <property type="evidence" value="ECO:0007669"/>
    <property type="project" value="UniProtKB-KW"/>
</dbReference>
<dbReference type="AlphaFoldDB" id="A0A1S4DHU7"/>
<evidence type="ECO:0000256" key="5">
    <source>
        <dbReference type="ARBA" id="ARBA00022679"/>
    </source>
</evidence>
<evidence type="ECO:0000256" key="2">
    <source>
        <dbReference type="ARBA" id="ARBA00004881"/>
    </source>
</evidence>
<keyword evidence="12" id="KW-0119">Carbohydrate metabolism</keyword>
<reference evidence="14" key="1">
    <citation type="submission" date="2025-08" db="UniProtKB">
        <authorList>
            <consortium name="RefSeq"/>
        </authorList>
    </citation>
    <scope>IDENTIFICATION</scope>
</reference>
<protein>
    <recommendedName>
        <fullName evidence="13">O-fucosyltransferase family protein</fullName>
    </recommendedName>
</protein>
<keyword evidence="9" id="KW-0472">Membrane</keyword>
<sequence>MASLTAAYPNLVRKETLLEPSDLMFFQNHSSQMAALDYLVSLESDIFVPTYDGNMAKVVEGHRRYLGYRKTILLDRKLLVDLIDQHNAGSLTWDEFSNSVKEAHAERMGNPTKRLVIPDRPKEEDYFYSNPWECLEPSNEDETLSSSI</sequence>
<evidence type="ECO:0000256" key="13">
    <source>
        <dbReference type="ARBA" id="ARBA00030350"/>
    </source>
</evidence>
<dbReference type="PANTHER" id="PTHR31741:SF95">
    <property type="entry name" value="O-FUCOSYLTRANSFERASE FAMILY PROTEIN"/>
    <property type="match status" value="1"/>
</dbReference>
<dbReference type="OrthoDB" id="1874781at2759"/>
<keyword evidence="7" id="KW-0735">Signal-anchor</keyword>